<dbReference type="AlphaFoldDB" id="A0A699SW15"/>
<name>A0A699SW15_TANCI</name>
<evidence type="ECO:0000313" key="1">
    <source>
        <dbReference type="EMBL" id="GFD02295.1"/>
    </source>
</evidence>
<accession>A0A699SW15</accession>
<reference evidence="1" key="1">
    <citation type="journal article" date="2019" name="Sci. Rep.">
        <title>Draft genome of Tanacetum cinerariifolium, the natural source of mosquito coil.</title>
        <authorList>
            <person name="Yamashiro T."/>
            <person name="Shiraishi A."/>
            <person name="Satake H."/>
            <person name="Nakayama K."/>
        </authorList>
    </citation>
    <scope>NUCLEOTIDE SEQUENCE</scope>
</reference>
<gene>
    <name evidence="1" type="ORF">Tci_874264</name>
</gene>
<sequence>ESSEDAGLGDQEDASKQERIIDNLNADVKVTLVDETLGRNDQDMFDIIVLDDEDVVAKKE</sequence>
<organism evidence="1">
    <name type="scientific">Tanacetum cinerariifolium</name>
    <name type="common">Dalmatian daisy</name>
    <name type="synonym">Chrysanthemum cinerariifolium</name>
    <dbReference type="NCBI Taxonomy" id="118510"/>
    <lineage>
        <taxon>Eukaryota</taxon>
        <taxon>Viridiplantae</taxon>
        <taxon>Streptophyta</taxon>
        <taxon>Embryophyta</taxon>
        <taxon>Tracheophyta</taxon>
        <taxon>Spermatophyta</taxon>
        <taxon>Magnoliopsida</taxon>
        <taxon>eudicotyledons</taxon>
        <taxon>Gunneridae</taxon>
        <taxon>Pentapetalae</taxon>
        <taxon>asterids</taxon>
        <taxon>campanulids</taxon>
        <taxon>Asterales</taxon>
        <taxon>Asteraceae</taxon>
        <taxon>Asteroideae</taxon>
        <taxon>Anthemideae</taxon>
        <taxon>Anthemidinae</taxon>
        <taxon>Tanacetum</taxon>
    </lineage>
</organism>
<protein>
    <submittedName>
        <fullName evidence="1">Uncharacterized protein</fullName>
    </submittedName>
</protein>
<comment type="caution">
    <text evidence="1">The sequence shown here is derived from an EMBL/GenBank/DDBJ whole genome shotgun (WGS) entry which is preliminary data.</text>
</comment>
<proteinExistence type="predicted"/>
<feature type="non-terminal residue" evidence="1">
    <location>
        <position position="60"/>
    </location>
</feature>
<dbReference type="EMBL" id="BKCJ011197057">
    <property type="protein sequence ID" value="GFD02295.1"/>
    <property type="molecule type" value="Genomic_DNA"/>
</dbReference>
<feature type="non-terminal residue" evidence="1">
    <location>
        <position position="1"/>
    </location>
</feature>